<keyword evidence="1" id="KW-0732">Signal</keyword>
<dbReference type="InterPro" id="IPR038765">
    <property type="entry name" value="Papain-like_cys_pep_sf"/>
</dbReference>
<dbReference type="EMBL" id="CP042806">
    <property type="protein sequence ID" value="QEE29917.1"/>
    <property type="molecule type" value="Genomic_DNA"/>
</dbReference>
<keyword evidence="5" id="KW-1185">Reference proteome</keyword>
<gene>
    <name evidence="4" type="ORF">FTW19_19205</name>
</gene>
<organism evidence="4 5">
    <name type="scientific">Terriglobus albidus</name>
    <dbReference type="NCBI Taxonomy" id="1592106"/>
    <lineage>
        <taxon>Bacteria</taxon>
        <taxon>Pseudomonadati</taxon>
        <taxon>Acidobacteriota</taxon>
        <taxon>Terriglobia</taxon>
        <taxon>Terriglobales</taxon>
        <taxon>Acidobacteriaceae</taxon>
        <taxon>Terriglobus</taxon>
    </lineage>
</organism>
<name>A0A5B9EHS5_9BACT</name>
<dbReference type="Gene3D" id="3.10.620.30">
    <property type="match status" value="1"/>
</dbReference>
<sequence length="664" mass="74431">MLLNRSLAFPSSVRLLACAYFFALLSPSALAEKKPVLPDWLKEAAKQPLPSYPANTNAVVLLSDTTYTVGGDLRAVEHHRRAIKILRPQGRGYAHLGTYYDGDSKIRSLKIWSIGPDGHEYELKDNEITDQAVYDGYSIYNDDRHRGGTAPAGDPGAIVAMEYEQEARPYYTEYIWGVQKEIPVLKERLKVELPPGMDYKEVWKGKKETTPVDLEKGKYLWEVSNEPPLDLRDVNMAPERRGQMKRMSVHYFGAAAPYATNGTWESIGEWYEVLAKGRNDATPEITAKAQELIAGKTDFADRAQAIGEYVQSQIRYVAIEIGIGGNQPHPAQLIYKNKSGDCKDKATLLSAMLASIGIRSTWVRVDTERGVVDPNAPSIASNHMVAAIELPAGYESPKLHAVVKANSGKRFLIFDPTWEYTPFGHLEFNLQGGYGVLIDGKDSQVIEFPILSPNVNSIHRTGQFKLAEDGSLNGQMLESRFGDIADWHRRLFRTGTEKEQREIFDRMLGRDLVNFSYDGLKVENAMELTKDLKMSYALKASSFARPAGSLLMMRPRVLGTDTLDTDKKVRVYPIDLGAAREVKDDYEIELPDGYVADELPDPVKIDMGWASYESASKVEGNKLHYTRTYVVRQVELPAEKYEEVQKLAGVIGYDEQSNVVLKKK</sequence>
<dbReference type="InterPro" id="IPR002931">
    <property type="entry name" value="Transglutaminase-like"/>
</dbReference>
<dbReference type="Proteomes" id="UP000321820">
    <property type="component" value="Chromosome"/>
</dbReference>
<evidence type="ECO:0000259" key="2">
    <source>
        <dbReference type="Pfam" id="PF01841"/>
    </source>
</evidence>
<dbReference type="KEGG" id="talb:FTW19_19205"/>
<protein>
    <submittedName>
        <fullName evidence="4">DUF3857 domain-containing protein</fullName>
    </submittedName>
</protein>
<accession>A0A5B9EHS5</accession>
<feature type="signal peptide" evidence="1">
    <location>
        <begin position="1"/>
        <end position="31"/>
    </location>
</feature>
<dbReference type="AlphaFoldDB" id="A0A5B9EHS5"/>
<dbReference type="Gene3D" id="2.60.120.1130">
    <property type="match status" value="1"/>
</dbReference>
<dbReference type="Gene3D" id="2.60.40.3140">
    <property type="match status" value="1"/>
</dbReference>
<dbReference type="RefSeq" id="WP_147649187.1">
    <property type="nucleotide sequence ID" value="NZ_CP042806.1"/>
</dbReference>
<dbReference type="Pfam" id="PF12969">
    <property type="entry name" value="DUF3857"/>
    <property type="match status" value="1"/>
</dbReference>
<dbReference type="InterPro" id="IPR024618">
    <property type="entry name" value="DUF3857"/>
</dbReference>
<evidence type="ECO:0000259" key="3">
    <source>
        <dbReference type="Pfam" id="PF12969"/>
    </source>
</evidence>
<evidence type="ECO:0000256" key="1">
    <source>
        <dbReference type="SAM" id="SignalP"/>
    </source>
</evidence>
<reference evidence="4 5" key="1">
    <citation type="submission" date="2019-08" db="EMBL/GenBank/DDBJ databases">
        <title>Complete genome sequence of Terriglobus albidus strain ORNL.</title>
        <authorList>
            <person name="Podar M."/>
        </authorList>
    </citation>
    <scope>NUCLEOTIDE SEQUENCE [LARGE SCALE GENOMIC DNA]</scope>
    <source>
        <strain evidence="4 5">ORNL</strain>
    </source>
</reference>
<proteinExistence type="predicted"/>
<evidence type="ECO:0000313" key="4">
    <source>
        <dbReference type="EMBL" id="QEE29917.1"/>
    </source>
</evidence>
<feature type="domain" description="Transglutaminase-like" evidence="2">
    <location>
        <begin position="288"/>
        <end position="404"/>
    </location>
</feature>
<evidence type="ECO:0000313" key="5">
    <source>
        <dbReference type="Proteomes" id="UP000321820"/>
    </source>
</evidence>
<dbReference type="SUPFAM" id="SSF54001">
    <property type="entry name" value="Cysteine proteinases"/>
    <property type="match status" value="1"/>
</dbReference>
<dbReference type="OrthoDB" id="103430at2"/>
<feature type="chain" id="PRO_5022849769" evidence="1">
    <location>
        <begin position="32"/>
        <end position="664"/>
    </location>
</feature>
<dbReference type="Pfam" id="PF01841">
    <property type="entry name" value="Transglut_core"/>
    <property type="match status" value="1"/>
</dbReference>
<feature type="domain" description="DUF3857" evidence="3">
    <location>
        <begin position="74"/>
        <end position="228"/>
    </location>
</feature>